<comment type="catalytic activity">
    <reaction evidence="10 11">
        <text>D-alanyl-D-alanine + UDP-N-acetyl-alpha-D-muramoyl-L-alanyl-gamma-D-glutamyl-meso-2,6-diaminopimelate + ATP = UDP-N-acetyl-alpha-D-muramoyl-L-alanyl-gamma-D-glutamyl-meso-2,6-diaminopimeloyl-D-alanyl-D-alanine + ADP + phosphate + H(+)</text>
        <dbReference type="Rhea" id="RHEA:28374"/>
        <dbReference type="ChEBI" id="CHEBI:15378"/>
        <dbReference type="ChEBI" id="CHEBI:30616"/>
        <dbReference type="ChEBI" id="CHEBI:43474"/>
        <dbReference type="ChEBI" id="CHEBI:57822"/>
        <dbReference type="ChEBI" id="CHEBI:61386"/>
        <dbReference type="ChEBI" id="CHEBI:83905"/>
        <dbReference type="ChEBI" id="CHEBI:456216"/>
        <dbReference type="EC" id="6.3.2.10"/>
    </reaction>
</comment>
<evidence type="ECO:0000256" key="5">
    <source>
        <dbReference type="ARBA" id="ARBA00022840"/>
    </source>
</evidence>
<sequence length="421" mass="47084">MIIDLKQIYKLYSNSYLADTDTRNIRKGSIYFALKGEHFNGNKFAKEALQLGAAYAVIDEEKYQNEPNIILVKDVLTTLQKLANYHRLQLNLPIISLTGSNGKTTTKELINAILSKKYKTTATKGNLNNHIGVPLTLLSMTPKTEIGIVEMGANHLKEIEFLCKIAEPNFGYITNFGKAHLEGFGSVEGVIKGKSELFDFLRETNGTVFVNLNDETQIKKSAGIKSITFNSNEIEFMDANPFVKVKFKDLVIKSNLIGKYNYSNIAAAIAIGHYFKISEAAIKEAIEAYVPTNNRSQIIQKKSLKIILDAYNANPSSMVAALENFSLLKDKTKVVFLGDMFELGKNSEAEHQKIAELATTLNFDKVYLIGKAFSTTNVKNAFKYVNFEDFITSNEKLDFKNSTLLIKGSRGMALERILDLF</sequence>
<keyword evidence="3 10" id="KW-0132">Cell division</keyword>
<dbReference type="Pfam" id="PF02875">
    <property type="entry name" value="Mur_ligase_C"/>
    <property type="match status" value="1"/>
</dbReference>
<evidence type="ECO:0000256" key="10">
    <source>
        <dbReference type="HAMAP-Rule" id="MF_02019"/>
    </source>
</evidence>
<evidence type="ECO:0000256" key="9">
    <source>
        <dbReference type="ARBA" id="ARBA00023316"/>
    </source>
</evidence>
<keyword evidence="6 10" id="KW-0133">Cell shape</keyword>
<evidence type="ECO:0000259" key="13">
    <source>
        <dbReference type="Pfam" id="PF02875"/>
    </source>
</evidence>
<feature type="domain" description="Mur ligase C-terminal" evidence="13">
    <location>
        <begin position="295"/>
        <end position="382"/>
    </location>
</feature>
<dbReference type="NCBIfam" id="TIGR01143">
    <property type="entry name" value="murF"/>
    <property type="match status" value="1"/>
</dbReference>
<evidence type="ECO:0000256" key="7">
    <source>
        <dbReference type="ARBA" id="ARBA00022984"/>
    </source>
</evidence>
<dbReference type="GO" id="GO:0009252">
    <property type="term" value="P:peptidoglycan biosynthetic process"/>
    <property type="evidence" value="ECO:0007669"/>
    <property type="project" value="UniProtKB-UniRule"/>
</dbReference>
<dbReference type="InterPro" id="IPR013221">
    <property type="entry name" value="Mur_ligase_cen"/>
</dbReference>
<keyword evidence="16" id="KW-1185">Reference proteome</keyword>
<dbReference type="GO" id="GO:0008360">
    <property type="term" value="P:regulation of cell shape"/>
    <property type="evidence" value="ECO:0007669"/>
    <property type="project" value="UniProtKB-KW"/>
</dbReference>
<comment type="pathway">
    <text evidence="10 11">Cell wall biogenesis; peptidoglycan biosynthesis.</text>
</comment>
<comment type="caution">
    <text evidence="15">The sequence shown here is derived from an EMBL/GenBank/DDBJ whole genome shotgun (WGS) entry which is preliminary data.</text>
</comment>
<evidence type="ECO:0000313" key="16">
    <source>
        <dbReference type="Proteomes" id="UP000256429"/>
    </source>
</evidence>
<keyword evidence="1 10" id="KW-0963">Cytoplasm</keyword>
<feature type="domain" description="Mur ligase N-terminal catalytic" evidence="12">
    <location>
        <begin position="20"/>
        <end position="78"/>
    </location>
</feature>
<dbReference type="GO" id="GO:0005524">
    <property type="term" value="F:ATP binding"/>
    <property type="evidence" value="ECO:0007669"/>
    <property type="project" value="UniProtKB-UniRule"/>
</dbReference>
<accession>A0A3D9RS88</accession>
<dbReference type="EMBL" id="QTTQ01000012">
    <property type="protein sequence ID" value="REE80016.1"/>
    <property type="molecule type" value="Genomic_DNA"/>
</dbReference>
<name>A0A3D9RS88_9FLAO</name>
<dbReference type="InterPro" id="IPR000713">
    <property type="entry name" value="Mur_ligase_N"/>
</dbReference>
<evidence type="ECO:0000256" key="1">
    <source>
        <dbReference type="ARBA" id="ARBA00022490"/>
    </source>
</evidence>
<evidence type="ECO:0000256" key="6">
    <source>
        <dbReference type="ARBA" id="ARBA00022960"/>
    </source>
</evidence>
<dbReference type="Proteomes" id="UP000256429">
    <property type="component" value="Unassembled WGS sequence"/>
</dbReference>
<dbReference type="Gene3D" id="3.40.1190.10">
    <property type="entry name" value="Mur-like, catalytic domain"/>
    <property type="match status" value="1"/>
</dbReference>
<dbReference type="UniPathway" id="UPA00219"/>
<evidence type="ECO:0000256" key="2">
    <source>
        <dbReference type="ARBA" id="ARBA00022598"/>
    </source>
</evidence>
<dbReference type="EC" id="6.3.2.10" evidence="10 11"/>
<feature type="domain" description="Mur ligase central" evidence="14">
    <location>
        <begin position="98"/>
        <end position="271"/>
    </location>
</feature>
<keyword evidence="4 10" id="KW-0547">Nucleotide-binding</keyword>
<comment type="function">
    <text evidence="10 11">Involved in cell wall formation. Catalyzes the final step in the synthesis of UDP-N-acetylmuramoyl-pentapeptide, the precursor of murein.</text>
</comment>
<comment type="subcellular location">
    <subcellularLocation>
        <location evidence="10 11">Cytoplasm</location>
    </subcellularLocation>
</comment>
<proteinExistence type="inferred from homology"/>
<dbReference type="SUPFAM" id="SSF53244">
    <property type="entry name" value="MurD-like peptide ligases, peptide-binding domain"/>
    <property type="match status" value="1"/>
</dbReference>
<dbReference type="HAMAP" id="MF_02019">
    <property type="entry name" value="MurF"/>
    <property type="match status" value="1"/>
</dbReference>
<comment type="similarity">
    <text evidence="10">Belongs to the MurCDEF family. MurF subfamily.</text>
</comment>
<evidence type="ECO:0000259" key="12">
    <source>
        <dbReference type="Pfam" id="PF01225"/>
    </source>
</evidence>
<dbReference type="InterPro" id="IPR036615">
    <property type="entry name" value="Mur_ligase_C_dom_sf"/>
</dbReference>
<dbReference type="InterPro" id="IPR035911">
    <property type="entry name" value="MurE/MurF_N"/>
</dbReference>
<dbReference type="InterPro" id="IPR004101">
    <property type="entry name" value="Mur_ligase_C"/>
</dbReference>
<organism evidence="15 16">
    <name type="scientific">Lutibacter oceani</name>
    <dbReference type="NCBI Taxonomy" id="1853311"/>
    <lineage>
        <taxon>Bacteria</taxon>
        <taxon>Pseudomonadati</taxon>
        <taxon>Bacteroidota</taxon>
        <taxon>Flavobacteriia</taxon>
        <taxon>Flavobacteriales</taxon>
        <taxon>Flavobacteriaceae</taxon>
        <taxon>Lutibacter</taxon>
    </lineage>
</organism>
<dbReference type="SUPFAM" id="SSF63418">
    <property type="entry name" value="MurE/MurF N-terminal domain"/>
    <property type="match status" value="1"/>
</dbReference>
<evidence type="ECO:0000256" key="8">
    <source>
        <dbReference type="ARBA" id="ARBA00023306"/>
    </source>
</evidence>
<dbReference type="GO" id="GO:0051301">
    <property type="term" value="P:cell division"/>
    <property type="evidence" value="ECO:0007669"/>
    <property type="project" value="UniProtKB-KW"/>
</dbReference>
<evidence type="ECO:0000313" key="15">
    <source>
        <dbReference type="EMBL" id="REE80016.1"/>
    </source>
</evidence>
<dbReference type="GO" id="GO:0071555">
    <property type="term" value="P:cell wall organization"/>
    <property type="evidence" value="ECO:0007669"/>
    <property type="project" value="UniProtKB-KW"/>
</dbReference>
<dbReference type="GO" id="GO:0047480">
    <property type="term" value="F:UDP-N-acetylmuramoyl-tripeptide-D-alanyl-D-alanine ligase activity"/>
    <property type="evidence" value="ECO:0007669"/>
    <property type="project" value="UniProtKB-UniRule"/>
</dbReference>
<dbReference type="Gene3D" id="3.40.1390.10">
    <property type="entry name" value="MurE/MurF, N-terminal domain"/>
    <property type="match status" value="1"/>
</dbReference>
<dbReference type="PANTHER" id="PTHR43024">
    <property type="entry name" value="UDP-N-ACETYLMURAMOYL-TRIPEPTIDE--D-ALANYL-D-ALANINE LIGASE"/>
    <property type="match status" value="1"/>
</dbReference>
<keyword evidence="8 10" id="KW-0131">Cell cycle</keyword>
<dbReference type="InterPro" id="IPR051046">
    <property type="entry name" value="MurCDEF_CellWall_CoF430Synth"/>
</dbReference>
<keyword evidence="9 10" id="KW-0961">Cell wall biogenesis/degradation</keyword>
<dbReference type="GO" id="GO:0005737">
    <property type="term" value="C:cytoplasm"/>
    <property type="evidence" value="ECO:0007669"/>
    <property type="project" value="UniProtKB-SubCell"/>
</dbReference>
<dbReference type="PANTHER" id="PTHR43024:SF1">
    <property type="entry name" value="UDP-N-ACETYLMURAMOYL-TRIPEPTIDE--D-ALANYL-D-ALANINE LIGASE"/>
    <property type="match status" value="1"/>
</dbReference>
<dbReference type="InterPro" id="IPR005863">
    <property type="entry name" value="UDP-N-AcMur_synth"/>
</dbReference>
<dbReference type="GO" id="GO:0008766">
    <property type="term" value="F:UDP-N-acetylmuramoylalanyl-D-glutamyl-2,6-diaminopimelate-D-alanyl-D-alanine ligase activity"/>
    <property type="evidence" value="ECO:0007669"/>
    <property type="project" value="RHEA"/>
</dbReference>
<keyword evidence="2 10" id="KW-0436">Ligase</keyword>
<keyword evidence="7 10" id="KW-0573">Peptidoglycan synthesis</keyword>
<reference evidence="15 16" key="1">
    <citation type="submission" date="2018-08" db="EMBL/GenBank/DDBJ databases">
        <title>Genomic Encyclopedia of Type Strains, Phase III (KMG-III): the genomes of soil and plant-associated and newly described type strains.</title>
        <authorList>
            <person name="Whitman W."/>
        </authorList>
    </citation>
    <scope>NUCLEOTIDE SEQUENCE [LARGE SCALE GENOMIC DNA]</scope>
    <source>
        <strain evidence="15 16">325-5</strain>
    </source>
</reference>
<dbReference type="InterPro" id="IPR036565">
    <property type="entry name" value="Mur-like_cat_sf"/>
</dbReference>
<evidence type="ECO:0000259" key="14">
    <source>
        <dbReference type="Pfam" id="PF08245"/>
    </source>
</evidence>
<dbReference type="Pfam" id="PF01225">
    <property type="entry name" value="Mur_ligase"/>
    <property type="match status" value="1"/>
</dbReference>
<gene>
    <name evidence="10" type="primary">murF</name>
    <name evidence="15" type="ORF">BX611_2920</name>
</gene>
<evidence type="ECO:0000256" key="3">
    <source>
        <dbReference type="ARBA" id="ARBA00022618"/>
    </source>
</evidence>
<evidence type="ECO:0000256" key="11">
    <source>
        <dbReference type="RuleBase" id="RU004136"/>
    </source>
</evidence>
<dbReference type="Gene3D" id="3.90.190.20">
    <property type="entry name" value="Mur ligase, C-terminal domain"/>
    <property type="match status" value="1"/>
</dbReference>
<evidence type="ECO:0000256" key="4">
    <source>
        <dbReference type="ARBA" id="ARBA00022741"/>
    </source>
</evidence>
<dbReference type="AlphaFoldDB" id="A0A3D9RS88"/>
<protein>
    <recommendedName>
        <fullName evidence="10 11">UDP-N-acetylmuramoyl-tripeptide--D-alanyl-D-alanine ligase</fullName>
        <ecNumber evidence="10 11">6.3.2.10</ecNumber>
    </recommendedName>
    <alternativeName>
        <fullName evidence="10">D-alanyl-D-alanine-adding enzyme</fullName>
    </alternativeName>
</protein>
<dbReference type="Pfam" id="PF08245">
    <property type="entry name" value="Mur_ligase_M"/>
    <property type="match status" value="1"/>
</dbReference>
<keyword evidence="5 10" id="KW-0067">ATP-binding</keyword>
<feature type="binding site" evidence="10">
    <location>
        <begin position="99"/>
        <end position="105"/>
    </location>
    <ligand>
        <name>ATP</name>
        <dbReference type="ChEBI" id="CHEBI:30616"/>
    </ligand>
</feature>
<dbReference type="SUPFAM" id="SSF53623">
    <property type="entry name" value="MurD-like peptide ligases, catalytic domain"/>
    <property type="match status" value="1"/>
</dbReference>